<evidence type="ECO:0000256" key="2">
    <source>
        <dbReference type="ARBA" id="ARBA00003273"/>
    </source>
</evidence>
<evidence type="ECO:0000256" key="3">
    <source>
        <dbReference type="ARBA" id="ARBA00004128"/>
    </source>
</evidence>
<keyword evidence="21" id="KW-1185">Reference proteome</keyword>
<comment type="function">
    <text evidence="2">May be involved in vacuolar sorting and osmoregulation.</text>
</comment>
<feature type="domain" description="Vacuolar membrane protease C-terminal" evidence="19">
    <location>
        <begin position="790"/>
        <end position="1067"/>
    </location>
</feature>
<keyword evidence="8 15" id="KW-0479">Metal-binding</keyword>
<dbReference type="Pfam" id="PF04389">
    <property type="entry name" value="Peptidase_M28"/>
    <property type="match status" value="1"/>
</dbReference>
<gene>
    <name evidence="20" type="ORF">VKT23_000255</name>
</gene>
<keyword evidence="12" id="KW-0482">Metalloprotease</keyword>
<dbReference type="InterPro" id="IPR007484">
    <property type="entry name" value="Peptidase_M28"/>
</dbReference>
<dbReference type="PANTHER" id="PTHR12147">
    <property type="entry name" value="METALLOPEPTIDASE M28 FAMILY MEMBER"/>
    <property type="match status" value="1"/>
</dbReference>
<keyword evidence="6 15" id="KW-0645">Protease</keyword>
<reference evidence="20 21" key="1">
    <citation type="submission" date="2024-01" db="EMBL/GenBank/DDBJ databases">
        <title>A draft genome for the cacao thread blight pathogen Marasmiellus scandens.</title>
        <authorList>
            <person name="Baruah I.K."/>
            <person name="Leung J."/>
            <person name="Bukari Y."/>
            <person name="Amoako-Attah I."/>
            <person name="Meinhardt L.W."/>
            <person name="Bailey B.A."/>
            <person name="Cohen S.P."/>
        </authorList>
    </citation>
    <scope>NUCLEOTIDE SEQUENCE [LARGE SCALE GENOMIC DNA]</scope>
    <source>
        <strain evidence="20 21">GH-19</strain>
    </source>
</reference>
<evidence type="ECO:0000256" key="13">
    <source>
        <dbReference type="ARBA" id="ARBA00023136"/>
    </source>
</evidence>
<keyword evidence="7 17" id="KW-0812">Transmembrane</keyword>
<keyword evidence="11 17" id="KW-1133">Transmembrane helix</keyword>
<comment type="cofactor">
    <cofactor evidence="1">
        <name>Zn(2+)</name>
        <dbReference type="ChEBI" id="CHEBI:29105"/>
    </cofactor>
</comment>
<dbReference type="InterPro" id="IPR053975">
    <property type="entry name" value="PFF1_C"/>
</dbReference>
<evidence type="ECO:0000256" key="12">
    <source>
        <dbReference type="ARBA" id="ARBA00023049"/>
    </source>
</evidence>
<feature type="transmembrane region" description="Helical" evidence="17">
    <location>
        <begin position="552"/>
        <end position="574"/>
    </location>
</feature>
<feature type="region of interest" description="Disordered" evidence="16">
    <location>
        <begin position="591"/>
        <end position="625"/>
    </location>
</feature>
<evidence type="ECO:0000259" key="19">
    <source>
        <dbReference type="Pfam" id="PF22250"/>
    </source>
</evidence>
<evidence type="ECO:0000256" key="8">
    <source>
        <dbReference type="ARBA" id="ARBA00022723"/>
    </source>
</evidence>
<feature type="transmembrane region" description="Helical" evidence="17">
    <location>
        <begin position="734"/>
        <end position="759"/>
    </location>
</feature>
<feature type="transmembrane region" description="Helical" evidence="17">
    <location>
        <begin position="374"/>
        <end position="397"/>
    </location>
</feature>
<comment type="caution">
    <text evidence="20">The sequence shown here is derived from an EMBL/GenBank/DDBJ whole genome shotgun (WGS) entry which is preliminary data.</text>
</comment>
<dbReference type="Pfam" id="PF22250">
    <property type="entry name" value="PFF1_C"/>
    <property type="match status" value="1"/>
</dbReference>
<feature type="transmembrane region" description="Helical" evidence="17">
    <location>
        <begin position="455"/>
        <end position="476"/>
    </location>
</feature>
<evidence type="ECO:0000256" key="17">
    <source>
        <dbReference type="SAM" id="Phobius"/>
    </source>
</evidence>
<evidence type="ECO:0000313" key="20">
    <source>
        <dbReference type="EMBL" id="KAK7472133.1"/>
    </source>
</evidence>
<evidence type="ECO:0000256" key="10">
    <source>
        <dbReference type="ARBA" id="ARBA00022833"/>
    </source>
</evidence>
<accession>A0ABR1K3Z2</accession>
<feature type="transmembrane region" description="Helical" evidence="17">
    <location>
        <begin position="523"/>
        <end position="546"/>
    </location>
</feature>
<feature type="signal peptide" evidence="15">
    <location>
        <begin position="1"/>
        <end position="23"/>
    </location>
</feature>
<dbReference type="EC" id="3.4.-.-" evidence="15"/>
<evidence type="ECO:0000256" key="7">
    <source>
        <dbReference type="ARBA" id="ARBA00022692"/>
    </source>
</evidence>
<dbReference type="CDD" id="cd03875">
    <property type="entry name" value="M28_Fxna_like"/>
    <property type="match status" value="1"/>
</dbReference>
<keyword evidence="14" id="KW-0325">Glycoprotein</keyword>
<feature type="transmembrane region" description="Helical" evidence="17">
    <location>
        <begin position="637"/>
        <end position="660"/>
    </location>
</feature>
<comment type="similarity">
    <text evidence="4 15">Belongs to the peptidase M28 family.</text>
</comment>
<keyword evidence="10 15" id="KW-0862">Zinc</keyword>
<evidence type="ECO:0000313" key="21">
    <source>
        <dbReference type="Proteomes" id="UP001498398"/>
    </source>
</evidence>
<proteinExistence type="inferred from homology"/>
<feature type="transmembrane region" description="Helical" evidence="17">
    <location>
        <begin position="488"/>
        <end position="511"/>
    </location>
</feature>
<dbReference type="InterPro" id="IPR048024">
    <property type="entry name" value="Fxna-like_M28_dom"/>
</dbReference>
<evidence type="ECO:0000256" key="14">
    <source>
        <dbReference type="ARBA" id="ARBA00023180"/>
    </source>
</evidence>
<comment type="subcellular location">
    <subcellularLocation>
        <location evidence="3">Vacuole membrane</location>
        <topology evidence="3">Multi-pass membrane protein</topology>
    </subcellularLocation>
</comment>
<organism evidence="20 21">
    <name type="scientific">Marasmiellus scandens</name>
    <dbReference type="NCBI Taxonomy" id="2682957"/>
    <lineage>
        <taxon>Eukaryota</taxon>
        <taxon>Fungi</taxon>
        <taxon>Dikarya</taxon>
        <taxon>Basidiomycota</taxon>
        <taxon>Agaricomycotina</taxon>
        <taxon>Agaricomycetes</taxon>
        <taxon>Agaricomycetidae</taxon>
        <taxon>Agaricales</taxon>
        <taxon>Marasmiineae</taxon>
        <taxon>Omphalotaceae</taxon>
        <taxon>Marasmiellus</taxon>
    </lineage>
</organism>
<protein>
    <recommendedName>
        <fullName evidence="15">Peptide hydrolase</fullName>
        <ecNumber evidence="15">3.4.-.-</ecNumber>
    </recommendedName>
</protein>
<dbReference type="Gene3D" id="3.40.630.10">
    <property type="entry name" value="Zn peptidases"/>
    <property type="match status" value="1"/>
</dbReference>
<dbReference type="SUPFAM" id="SSF53187">
    <property type="entry name" value="Zn-dependent exopeptidases"/>
    <property type="match status" value="1"/>
</dbReference>
<evidence type="ECO:0000256" key="15">
    <source>
        <dbReference type="RuleBase" id="RU361240"/>
    </source>
</evidence>
<dbReference type="InterPro" id="IPR045175">
    <property type="entry name" value="M28_fam"/>
</dbReference>
<feature type="chain" id="PRO_5045005565" description="Peptide hydrolase" evidence="15">
    <location>
        <begin position="24"/>
        <end position="1073"/>
    </location>
</feature>
<name>A0ABR1K3Z2_9AGAR</name>
<keyword evidence="9 15" id="KW-0378">Hydrolase</keyword>
<feature type="domain" description="Peptidase M28" evidence="18">
    <location>
        <begin position="115"/>
        <end position="323"/>
    </location>
</feature>
<evidence type="ECO:0000256" key="1">
    <source>
        <dbReference type="ARBA" id="ARBA00001947"/>
    </source>
</evidence>
<evidence type="ECO:0000259" key="18">
    <source>
        <dbReference type="Pfam" id="PF04389"/>
    </source>
</evidence>
<evidence type="ECO:0000256" key="4">
    <source>
        <dbReference type="ARBA" id="ARBA00010918"/>
    </source>
</evidence>
<dbReference type="EMBL" id="JBANRG010000001">
    <property type="protein sequence ID" value="KAK7472133.1"/>
    <property type="molecule type" value="Genomic_DNA"/>
</dbReference>
<evidence type="ECO:0000256" key="16">
    <source>
        <dbReference type="SAM" id="MobiDB-lite"/>
    </source>
</evidence>
<keyword evidence="13 17" id="KW-0472">Membrane</keyword>
<keyword evidence="15" id="KW-0732">Signal</keyword>
<dbReference type="PANTHER" id="PTHR12147:SF58">
    <property type="entry name" value="VACUOLAR MEMBRANE PROTEASE"/>
    <property type="match status" value="1"/>
</dbReference>
<evidence type="ECO:0000256" key="9">
    <source>
        <dbReference type="ARBA" id="ARBA00022801"/>
    </source>
</evidence>
<sequence>MGRATTAFVVLLYLAVFFSVFISDQLPSVPSEDVQQSKFGLNLSEAYADLQHVARRPHPYMSHANDQVREYILGRVLDIQEKARDVEVQVSDDMFSNGTWAAANGATGTYFEGTNILVKIRGSSDDEQVQGAVLFSAHYDSVSTAPGTTDDSMGVVTLLQLLSYFTTHPPLRTVIFNINNGEEDGLNGARAFLLHPWISNPNASLPAPEIPTTFLNLEGAASGGRPLLFRATGGNVLGSFAKGNVLHPHANVLSADAFSRGVVRSGTDYSVYTQPCAVPSYSGSNSVEDPGCRAMDGIDIAFYRGRSKYHTKYDAVSYTDGRERALWAMMEMAWGSGKVLANDNSGSDGTGGVGEDQRSVYFDLFGVSFLIFPLSYLLTFNITALVAGPIILILISLSEAALLRSRRAKPQVIVIVDESSASEEDSDSLQAVESRSKASRLRSKMPKAFTVWEHLQFWVALAVTVGIQVAIVAIYLTVNPFFVYTYPFLVLLSNLSFAIVTFTCIPSLSAFHSSWTPSAQTRAVLLHTYIFTYILLILGTVGITRFGLGGSYFISLWNVLLWLGCVGCAIGGCISGGKNATIIITRNGDDNHHQDLNGPSPEDTNERTPLIRHRSHSRDTSDSAGSQSAFKKAISTILTYLSPILLSIIIIPAPLILLTHLSAILLGGLPQTLADGSPAVTAYGALALLSVLGGMFVLPFVGLKEGELVESDVNDQNGINKSSTLKSPRSGPGFGFGAGLVTLIALFGTGILLAAWIPWPSEWVPASSRGGAHMQGWKRGVFPFNEGSPLKVFFQQKVVIAADKNTSTVKEGARSDVKVITTLTGATPFIERMILPTLPSYRDADPRKRGCVGLGGQELKRGLAQCSWVVWEGDGDSDAGIVPDPGVSGSQNTRVYDDAEVMVSTWNWTVPSNKWIRARAQTRSFKSHLGARFRIQGQNTRACRVYFDSPIKAFRVGEDKDWAEAKTNEVRLWSRTWDREFVLDVVWDGEDDVVAVKDGRQGVLGIASASSKTGRVACEWSEYESGMVGLGNEVTAQGGRIPAYEEVLTFLPRWAVASKLADGLVEVESLFVL</sequence>
<feature type="transmembrane region" description="Helical" evidence="17">
    <location>
        <begin position="680"/>
        <end position="701"/>
    </location>
</feature>
<evidence type="ECO:0000256" key="5">
    <source>
        <dbReference type="ARBA" id="ARBA00022554"/>
    </source>
</evidence>
<keyword evidence="5" id="KW-0926">Vacuole</keyword>
<dbReference type="Proteomes" id="UP001498398">
    <property type="component" value="Unassembled WGS sequence"/>
</dbReference>
<evidence type="ECO:0000256" key="6">
    <source>
        <dbReference type="ARBA" id="ARBA00022670"/>
    </source>
</evidence>
<evidence type="ECO:0000256" key="11">
    <source>
        <dbReference type="ARBA" id="ARBA00022989"/>
    </source>
</evidence>